<accession>A0A8J9YDY4</accession>
<name>A0A8J9YDY4_9NEOP</name>
<sequence length="216" mass="24753">MHQVFKEWCIENYYEAASRRTFSKILTNVNISIHLSRKDQCDTCCSYKTGNISKEEYESHIAKKTEACEAKKNVIESANEKDVVITVDVQSVLLAPKLWLPIPATAANLIETSQLCRRYYSAQVYAQTQVHSLFLSLSYSGGTTARHDRDYIARMRQARPQKPYDIKSVNFDLLLNFEEMESNLKSIRPGKKKGDPVLVWTIGVLNIYPMDPYFIG</sequence>
<feature type="non-terminal residue" evidence="1">
    <location>
        <position position="216"/>
    </location>
</feature>
<proteinExistence type="predicted"/>
<organism evidence="1 2">
    <name type="scientific">Brenthis ino</name>
    <name type="common">lesser marbled fritillary</name>
    <dbReference type="NCBI Taxonomy" id="405034"/>
    <lineage>
        <taxon>Eukaryota</taxon>
        <taxon>Metazoa</taxon>
        <taxon>Ecdysozoa</taxon>
        <taxon>Arthropoda</taxon>
        <taxon>Hexapoda</taxon>
        <taxon>Insecta</taxon>
        <taxon>Pterygota</taxon>
        <taxon>Neoptera</taxon>
        <taxon>Endopterygota</taxon>
        <taxon>Lepidoptera</taxon>
        <taxon>Glossata</taxon>
        <taxon>Ditrysia</taxon>
        <taxon>Papilionoidea</taxon>
        <taxon>Nymphalidae</taxon>
        <taxon>Heliconiinae</taxon>
        <taxon>Argynnini</taxon>
        <taxon>Brenthis</taxon>
    </lineage>
</organism>
<dbReference type="AlphaFoldDB" id="A0A8J9YDY4"/>
<reference evidence="1" key="1">
    <citation type="submission" date="2021-12" db="EMBL/GenBank/DDBJ databases">
        <authorList>
            <person name="Martin H S."/>
        </authorList>
    </citation>
    <scope>NUCLEOTIDE SEQUENCE</scope>
</reference>
<dbReference type="EMBL" id="OV170223">
    <property type="protein sequence ID" value="CAH0722731.1"/>
    <property type="molecule type" value="Genomic_DNA"/>
</dbReference>
<dbReference type="OrthoDB" id="7508695at2759"/>
<evidence type="ECO:0000313" key="2">
    <source>
        <dbReference type="Proteomes" id="UP000838878"/>
    </source>
</evidence>
<gene>
    <name evidence="1" type="ORF">BINO364_LOCUS8640</name>
</gene>
<evidence type="ECO:0000313" key="1">
    <source>
        <dbReference type="EMBL" id="CAH0722731.1"/>
    </source>
</evidence>
<keyword evidence="2" id="KW-1185">Reference proteome</keyword>
<protein>
    <submittedName>
        <fullName evidence="1">Uncharacterized protein</fullName>
    </submittedName>
</protein>
<dbReference type="Proteomes" id="UP000838878">
    <property type="component" value="Chromosome 3"/>
</dbReference>